<evidence type="ECO:0000313" key="7">
    <source>
        <dbReference type="EMBL" id="ODO01706.1"/>
    </source>
</evidence>
<keyword evidence="4" id="KW-0503">Monooxygenase</keyword>
<dbReference type="Proteomes" id="UP000095149">
    <property type="component" value="Unassembled WGS sequence"/>
</dbReference>
<dbReference type="GO" id="GO:0071949">
    <property type="term" value="F:FAD binding"/>
    <property type="evidence" value="ECO:0007669"/>
    <property type="project" value="InterPro"/>
</dbReference>
<dbReference type="EMBL" id="MEKH01000010">
    <property type="protein sequence ID" value="ODO01706.1"/>
    <property type="molecule type" value="Genomic_DNA"/>
</dbReference>
<keyword evidence="2" id="KW-0274">FAD</keyword>
<evidence type="ECO:0000313" key="8">
    <source>
        <dbReference type="Proteomes" id="UP000095149"/>
    </source>
</evidence>
<dbReference type="Pfam" id="PF01494">
    <property type="entry name" value="FAD_binding_3"/>
    <property type="match status" value="1"/>
</dbReference>
<dbReference type="Pfam" id="PF14223">
    <property type="entry name" value="Retrotran_gag_2"/>
    <property type="match status" value="1"/>
</dbReference>
<keyword evidence="3" id="KW-0560">Oxidoreductase</keyword>
<dbReference type="PANTHER" id="PTHR46972:SF1">
    <property type="entry name" value="FAD DEPENDENT OXIDOREDUCTASE DOMAIN-CONTAINING PROTEIN"/>
    <property type="match status" value="1"/>
</dbReference>
<sequence>MSSQTRNLLYSTKKPSHESYFRKLPQTVINVRTTSENMREWIHDHNGLNLIYGESFSATMMPLSYPSMYIALTIPSIWLEPSHQEKGAEERCKPTIHGEFLRQLEKDPGWKEKEAFRLWTAKQTVGGSGRVVLIEDAAHGMPPFCGAGASSAIKDAVELVRVLTSLEDDDDPSHRSPLPPPRSTPKAVMSYQSTAYGGQPPQTGSASLHTPSTTLPAPPRVPSAALPPLDERRLFAHLPPATTFTGDPGSLSNALYISRSSPDFIAVALLHSLRFAFIDVHSHLQGYVNFKSWSDKLKDLCVLHEVYYVLSGQDLHPHWPRDSAEHDELVYEIILRSLDPFFRRRLPPHFQEYDKMCGDRTQIYPYSKILYTHLEAECRSPMSFVEQSYAMDAIFSTKLADQGNAYQHIYRLMDKSQSLEGSGLPIPKNVLCHAIINSLPPSYDDVLRHLDSEHRRDPSKITVCYVTNMAEKHYDRLQTVATPPIAVVPSTATAHTVSRKSKLFCKYHRFNLSHTTKDCMKLNAQESLDAPLVSTQ</sequence>
<feature type="region of interest" description="Disordered" evidence="5">
    <location>
        <begin position="165"/>
        <end position="223"/>
    </location>
</feature>
<evidence type="ECO:0000256" key="4">
    <source>
        <dbReference type="ARBA" id="ARBA00023033"/>
    </source>
</evidence>
<dbReference type="AlphaFoldDB" id="A0A1E3JM23"/>
<dbReference type="InterPro" id="IPR002938">
    <property type="entry name" value="FAD-bd"/>
</dbReference>
<accession>A0A1E3JM23</accession>
<evidence type="ECO:0000256" key="5">
    <source>
        <dbReference type="SAM" id="MobiDB-lite"/>
    </source>
</evidence>
<feature type="compositionally biased region" description="Polar residues" evidence="5">
    <location>
        <begin position="190"/>
        <end position="215"/>
    </location>
</feature>
<evidence type="ECO:0000256" key="3">
    <source>
        <dbReference type="ARBA" id="ARBA00023002"/>
    </source>
</evidence>
<evidence type="ECO:0000256" key="1">
    <source>
        <dbReference type="ARBA" id="ARBA00022630"/>
    </source>
</evidence>
<reference evidence="7 8" key="1">
    <citation type="submission" date="2016-06" db="EMBL/GenBank/DDBJ databases">
        <title>Evolution of pathogenesis and genome organization in the Tremellales.</title>
        <authorList>
            <person name="Cuomo C."/>
            <person name="Litvintseva A."/>
            <person name="Heitman J."/>
            <person name="Chen Y."/>
            <person name="Sun S."/>
            <person name="Springer D."/>
            <person name="Dromer F."/>
            <person name="Young S."/>
            <person name="Zeng Q."/>
            <person name="Chapman S."/>
            <person name="Gujja S."/>
            <person name="Saif S."/>
            <person name="Birren B."/>
        </authorList>
    </citation>
    <scope>NUCLEOTIDE SEQUENCE [LARGE SCALE GENOMIC DNA]</scope>
    <source>
        <strain evidence="7 8">CBS 6273</strain>
    </source>
</reference>
<dbReference type="PANTHER" id="PTHR46972">
    <property type="entry name" value="MONOOXYGENASE ASQM-RELATED"/>
    <property type="match status" value="1"/>
</dbReference>
<dbReference type="Gene3D" id="3.50.50.60">
    <property type="entry name" value="FAD/NAD(P)-binding domain"/>
    <property type="match status" value="1"/>
</dbReference>
<keyword evidence="1" id="KW-0285">Flavoprotein</keyword>
<dbReference type="SUPFAM" id="SSF51905">
    <property type="entry name" value="FAD/NAD(P)-binding domain"/>
    <property type="match status" value="1"/>
</dbReference>
<gene>
    <name evidence="7" type="ORF">I350_06532</name>
</gene>
<proteinExistence type="predicted"/>
<dbReference type="OrthoDB" id="10338843at2759"/>
<protein>
    <recommendedName>
        <fullName evidence="6">FAD-binding domain-containing protein</fullName>
    </recommendedName>
</protein>
<evidence type="ECO:0000259" key="6">
    <source>
        <dbReference type="Pfam" id="PF01494"/>
    </source>
</evidence>
<dbReference type="GO" id="GO:0004497">
    <property type="term" value="F:monooxygenase activity"/>
    <property type="evidence" value="ECO:0007669"/>
    <property type="project" value="UniProtKB-KW"/>
</dbReference>
<name>A0A1E3JM23_9TREE</name>
<comment type="caution">
    <text evidence="7">The sequence shown here is derived from an EMBL/GenBank/DDBJ whole genome shotgun (WGS) entry which is preliminary data.</text>
</comment>
<evidence type="ECO:0000256" key="2">
    <source>
        <dbReference type="ARBA" id="ARBA00022827"/>
    </source>
</evidence>
<organism evidence="7 8">
    <name type="scientific">Cryptococcus amylolentus CBS 6273</name>
    <dbReference type="NCBI Taxonomy" id="1296118"/>
    <lineage>
        <taxon>Eukaryota</taxon>
        <taxon>Fungi</taxon>
        <taxon>Dikarya</taxon>
        <taxon>Basidiomycota</taxon>
        <taxon>Agaricomycotina</taxon>
        <taxon>Tremellomycetes</taxon>
        <taxon>Tremellales</taxon>
        <taxon>Cryptococcaceae</taxon>
        <taxon>Cryptococcus</taxon>
    </lineage>
</organism>
<feature type="domain" description="FAD-binding" evidence="6">
    <location>
        <begin position="25"/>
        <end position="165"/>
    </location>
</feature>
<dbReference type="InterPro" id="IPR036188">
    <property type="entry name" value="FAD/NAD-bd_sf"/>
</dbReference>